<keyword evidence="11" id="KW-1185">Reference proteome</keyword>
<dbReference type="InterPro" id="IPR027417">
    <property type="entry name" value="P-loop_NTPase"/>
</dbReference>
<dbReference type="SUPFAM" id="SSF52540">
    <property type="entry name" value="P-loop containing nucleoside triphosphate hydrolases"/>
    <property type="match status" value="1"/>
</dbReference>
<dbReference type="EMBL" id="BAAAOA010000008">
    <property type="protein sequence ID" value="GAA1750215.1"/>
    <property type="molecule type" value="Genomic_DNA"/>
</dbReference>
<sequence length="296" mass="30700">MCGATGVDVRGLGVSVAGRPLLQGVDLQVPPGRRVALLGASGSGKSLTVLALLGLLGQWFDVQGSLRVAGRDLPWRQAPGRRPGMAAVFQDSQAALNPVVRLDRQLLPAVARRRRLGAAAAGRIVEELLREVGFEDPEQILRAHPSQLSGGQRQRVCLALAMAAAPDLLVADEPTTALDMISQHHVVEALRRCTGPGRGGLLFVTHDLAVAADLCDDVVVLERGRVVEAGPIREVVAAPQAPFTAALVEAARAGLRPAPTPPAPTPSALTRPAPVPPALVPPDMTPRGAAPVGVAS</sequence>
<dbReference type="RefSeq" id="WP_344119747.1">
    <property type="nucleotide sequence ID" value="NZ_BAAAOA010000008.1"/>
</dbReference>
<dbReference type="PANTHER" id="PTHR43297:SF2">
    <property type="entry name" value="DIPEPTIDE TRANSPORT ATP-BINDING PROTEIN DPPD"/>
    <property type="match status" value="1"/>
</dbReference>
<comment type="caution">
    <text evidence="10">The sequence shown here is derived from an EMBL/GenBank/DDBJ whole genome shotgun (WGS) entry which is preliminary data.</text>
</comment>
<dbReference type="Gene3D" id="3.40.50.300">
    <property type="entry name" value="P-loop containing nucleotide triphosphate hydrolases"/>
    <property type="match status" value="1"/>
</dbReference>
<dbReference type="SMART" id="SM00382">
    <property type="entry name" value="AAA"/>
    <property type="match status" value="1"/>
</dbReference>
<keyword evidence="3" id="KW-0813">Transport</keyword>
<accession>A0ABN2K7X2</accession>
<dbReference type="Pfam" id="PF00005">
    <property type="entry name" value="ABC_tran"/>
    <property type="match status" value="1"/>
</dbReference>
<reference evidence="10 11" key="1">
    <citation type="journal article" date="2019" name="Int. J. Syst. Evol. Microbiol.">
        <title>The Global Catalogue of Microorganisms (GCM) 10K type strain sequencing project: providing services to taxonomists for standard genome sequencing and annotation.</title>
        <authorList>
            <consortium name="The Broad Institute Genomics Platform"/>
            <consortium name="The Broad Institute Genome Sequencing Center for Infectious Disease"/>
            <person name="Wu L."/>
            <person name="Ma J."/>
        </authorList>
    </citation>
    <scope>NUCLEOTIDE SEQUENCE [LARGE SCALE GENOMIC DNA]</scope>
    <source>
        <strain evidence="10 11">JCM 14735</strain>
    </source>
</reference>
<dbReference type="InterPro" id="IPR003439">
    <property type="entry name" value="ABC_transporter-like_ATP-bd"/>
</dbReference>
<feature type="compositionally biased region" description="Pro residues" evidence="8">
    <location>
        <begin position="273"/>
        <end position="284"/>
    </location>
</feature>
<feature type="domain" description="ABC transporter" evidence="9">
    <location>
        <begin position="7"/>
        <end position="248"/>
    </location>
</feature>
<keyword evidence="5" id="KW-0547">Nucleotide-binding</keyword>
<dbReference type="InterPro" id="IPR017871">
    <property type="entry name" value="ABC_transporter-like_CS"/>
</dbReference>
<evidence type="ECO:0000256" key="2">
    <source>
        <dbReference type="ARBA" id="ARBA00005417"/>
    </source>
</evidence>
<evidence type="ECO:0000256" key="5">
    <source>
        <dbReference type="ARBA" id="ARBA00022741"/>
    </source>
</evidence>
<evidence type="ECO:0000259" key="9">
    <source>
        <dbReference type="PROSITE" id="PS50893"/>
    </source>
</evidence>
<name>A0ABN2K7X2_9MICC</name>
<evidence type="ECO:0000256" key="7">
    <source>
        <dbReference type="ARBA" id="ARBA00023136"/>
    </source>
</evidence>
<dbReference type="PROSITE" id="PS00211">
    <property type="entry name" value="ABC_TRANSPORTER_1"/>
    <property type="match status" value="1"/>
</dbReference>
<evidence type="ECO:0000256" key="6">
    <source>
        <dbReference type="ARBA" id="ARBA00022840"/>
    </source>
</evidence>
<organism evidence="10 11">
    <name type="scientific">Kocuria aegyptia</name>
    <dbReference type="NCBI Taxonomy" id="330943"/>
    <lineage>
        <taxon>Bacteria</taxon>
        <taxon>Bacillati</taxon>
        <taxon>Actinomycetota</taxon>
        <taxon>Actinomycetes</taxon>
        <taxon>Micrococcales</taxon>
        <taxon>Micrococcaceae</taxon>
        <taxon>Kocuria</taxon>
    </lineage>
</organism>
<keyword evidence="7" id="KW-0472">Membrane</keyword>
<protein>
    <recommendedName>
        <fullName evidence="9">ABC transporter domain-containing protein</fullName>
    </recommendedName>
</protein>
<proteinExistence type="inferred from homology"/>
<feature type="region of interest" description="Disordered" evidence="8">
    <location>
        <begin position="256"/>
        <end position="296"/>
    </location>
</feature>
<comment type="similarity">
    <text evidence="2">Belongs to the ABC transporter superfamily.</text>
</comment>
<keyword evidence="6" id="KW-0067">ATP-binding</keyword>
<dbReference type="PROSITE" id="PS50893">
    <property type="entry name" value="ABC_TRANSPORTER_2"/>
    <property type="match status" value="1"/>
</dbReference>
<evidence type="ECO:0000313" key="10">
    <source>
        <dbReference type="EMBL" id="GAA1750215.1"/>
    </source>
</evidence>
<dbReference type="InterPro" id="IPR050388">
    <property type="entry name" value="ABC_Ni/Peptide_Import"/>
</dbReference>
<evidence type="ECO:0000313" key="11">
    <source>
        <dbReference type="Proteomes" id="UP001501204"/>
    </source>
</evidence>
<evidence type="ECO:0000256" key="1">
    <source>
        <dbReference type="ARBA" id="ARBA00004202"/>
    </source>
</evidence>
<evidence type="ECO:0000256" key="3">
    <source>
        <dbReference type="ARBA" id="ARBA00022448"/>
    </source>
</evidence>
<comment type="subcellular location">
    <subcellularLocation>
        <location evidence="1">Cell membrane</location>
        <topology evidence="1">Peripheral membrane protein</topology>
    </subcellularLocation>
</comment>
<keyword evidence="4" id="KW-1003">Cell membrane</keyword>
<dbReference type="Proteomes" id="UP001501204">
    <property type="component" value="Unassembled WGS sequence"/>
</dbReference>
<evidence type="ECO:0000256" key="8">
    <source>
        <dbReference type="SAM" id="MobiDB-lite"/>
    </source>
</evidence>
<evidence type="ECO:0000256" key="4">
    <source>
        <dbReference type="ARBA" id="ARBA00022475"/>
    </source>
</evidence>
<dbReference type="InterPro" id="IPR003593">
    <property type="entry name" value="AAA+_ATPase"/>
</dbReference>
<gene>
    <name evidence="10" type="ORF">GCM10009767_06400</name>
</gene>
<dbReference type="PANTHER" id="PTHR43297">
    <property type="entry name" value="OLIGOPEPTIDE TRANSPORT ATP-BINDING PROTEIN APPD"/>
    <property type="match status" value="1"/>
</dbReference>